<dbReference type="SUPFAM" id="SSF53706">
    <property type="entry name" value="Formate dehydrogenase/DMSO reductase, domains 1-3"/>
    <property type="match status" value="1"/>
</dbReference>
<name>B8KTT9_9GAMM</name>
<dbReference type="Pfam" id="PF04879">
    <property type="entry name" value="Molybdop_Fe4S4"/>
    <property type="match status" value="1"/>
</dbReference>
<evidence type="ECO:0000256" key="3">
    <source>
        <dbReference type="ARBA" id="ARBA00023004"/>
    </source>
</evidence>
<dbReference type="HOGENOM" id="CLU_000422_13_3_6"/>
<dbReference type="AlphaFoldDB" id="B8KTT9"/>
<dbReference type="GO" id="GO:0043546">
    <property type="term" value="F:molybdopterin cofactor binding"/>
    <property type="evidence" value="ECO:0007669"/>
    <property type="project" value="InterPro"/>
</dbReference>
<keyword evidence="7" id="KW-1185">Reference proteome</keyword>
<organism evidence="6 7">
    <name type="scientific">Luminiphilus syltensis NOR5-1B</name>
    <dbReference type="NCBI Taxonomy" id="565045"/>
    <lineage>
        <taxon>Bacteria</taxon>
        <taxon>Pseudomonadati</taxon>
        <taxon>Pseudomonadota</taxon>
        <taxon>Gammaproteobacteria</taxon>
        <taxon>Cellvibrionales</taxon>
        <taxon>Halieaceae</taxon>
        <taxon>Luminiphilus</taxon>
    </lineage>
</organism>
<evidence type="ECO:0000259" key="5">
    <source>
        <dbReference type="PROSITE" id="PS51669"/>
    </source>
</evidence>
<dbReference type="EMBL" id="DS999411">
    <property type="protein sequence ID" value="EED34834.1"/>
    <property type="molecule type" value="Genomic_DNA"/>
</dbReference>
<dbReference type="Proteomes" id="UP000004699">
    <property type="component" value="Unassembled WGS sequence"/>
</dbReference>
<dbReference type="SMART" id="SM00926">
    <property type="entry name" value="Molybdop_Fe4S4"/>
    <property type="match status" value="1"/>
</dbReference>
<dbReference type="InterPro" id="IPR009010">
    <property type="entry name" value="Asp_de-COase-like_dom_sf"/>
</dbReference>
<keyword evidence="3" id="KW-0408">Iron</keyword>
<dbReference type="InterPro" id="IPR006657">
    <property type="entry name" value="MoPterin_dinucl-bd_dom"/>
</dbReference>
<evidence type="ECO:0000313" key="7">
    <source>
        <dbReference type="Proteomes" id="UP000004699"/>
    </source>
</evidence>
<reference evidence="7" key="1">
    <citation type="journal article" date="2013" name="BMC Microbiol.">
        <title>Taxonomy and evolution of bacteriochlorophyll a-containing members of the OM60/NOR5 clade of marine gammaproteobacteria: description of Luminiphilus syltensis gen. nov., sp. nov., reclassification of Haliea rubra as Pseudohaliea rubra gen. nov., comb. nov., and emendation of Chromatocurvus halotolerans.</title>
        <authorList>
            <person name="Spring S."/>
            <person name="Riedel T."/>
            <person name="Sproer C."/>
            <person name="Yan S."/>
            <person name="Harder J."/>
            <person name="Fuchs B.M."/>
        </authorList>
    </citation>
    <scope>NUCLEOTIDE SEQUENCE [LARGE SCALE GENOMIC DNA]</scope>
    <source>
        <strain evidence="7">NOR51-B</strain>
    </source>
</reference>
<protein>
    <submittedName>
        <fullName evidence="6">Molydopterin dinucleotide-binding region</fullName>
    </submittedName>
</protein>
<dbReference type="InterPro" id="IPR050612">
    <property type="entry name" value="Prok_Mopterin_Oxidored"/>
</dbReference>
<evidence type="ECO:0000256" key="1">
    <source>
        <dbReference type="ARBA" id="ARBA00010312"/>
    </source>
</evidence>
<dbReference type="GO" id="GO:0051536">
    <property type="term" value="F:iron-sulfur cluster binding"/>
    <property type="evidence" value="ECO:0007669"/>
    <property type="project" value="UniProtKB-KW"/>
</dbReference>
<dbReference type="Gene3D" id="3.30.2070.10">
    <property type="entry name" value="Formate dehydrogenase/DMSO reductase"/>
    <property type="match status" value="1"/>
</dbReference>
<dbReference type="STRING" id="565045.NOR51B_773"/>
<evidence type="ECO:0000313" key="6">
    <source>
        <dbReference type="EMBL" id="EED34834.1"/>
    </source>
</evidence>
<dbReference type="Gene3D" id="2.20.25.90">
    <property type="entry name" value="ADC-like domains"/>
    <property type="match status" value="1"/>
</dbReference>
<dbReference type="PANTHER" id="PTHR43742">
    <property type="entry name" value="TRIMETHYLAMINE-N-OXIDE REDUCTASE"/>
    <property type="match status" value="1"/>
</dbReference>
<dbReference type="Pfam" id="PF01568">
    <property type="entry name" value="Molydop_binding"/>
    <property type="match status" value="1"/>
</dbReference>
<dbReference type="PROSITE" id="PS51669">
    <property type="entry name" value="4FE4S_MOW_BIS_MGD"/>
    <property type="match status" value="1"/>
</dbReference>
<evidence type="ECO:0000256" key="4">
    <source>
        <dbReference type="ARBA" id="ARBA00023014"/>
    </source>
</evidence>
<dbReference type="eggNOG" id="COG0243">
    <property type="taxonomic scope" value="Bacteria"/>
</dbReference>
<dbReference type="Gene3D" id="2.40.40.20">
    <property type="match status" value="1"/>
</dbReference>
<dbReference type="OrthoDB" id="9810782at2"/>
<dbReference type="GO" id="GO:0016491">
    <property type="term" value="F:oxidoreductase activity"/>
    <property type="evidence" value="ECO:0007669"/>
    <property type="project" value="InterPro"/>
</dbReference>
<proteinExistence type="inferred from homology"/>
<dbReference type="PANTHER" id="PTHR43742:SF6">
    <property type="entry name" value="OXIDOREDUCTASE YYAE-RELATED"/>
    <property type="match status" value="1"/>
</dbReference>
<dbReference type="SUPFAM" id="SSF50692">
    <property type="entry name" value="ADC-like"/>
    <property type="match status" value="1"/>
</dbReference>
<dbReference type="CDD" id="cd02766">
    <property type="entry name" value="MopB_3"/>
    <property type="match status" value="1"/>
</dbReference>
<dbReference type="InterPro" id="IPR006963">
    <property type="entry name" value="Mopterin_OxRdtase_4Fe-4S_dom"/>
</dbReference>
<feature type="domain" description="4Fe-4S Mo/W bis-MGD-type" evidence="5">
    <location>
        <begin position="4"/>
        <end position="61"/>
    </location>
</feature>
<dbReference type="GO" id="GO:0046872">
    <property type="term" value="F:metal ion binding"/>
    <property type="evidence" value="ECO:0007669"/>
    <property type="project" value="UniProtKB-KW"/>
</dbReference>
<comment type="similarity">
    <text evidence="1">Belongs to the prokaryotic molybdopterin-containing oxidoreductase family.</text>
</comment>
<dbReference type="Gene3D" id="3.40.50.740">
    <property type="match status" value="1"/>
</dbReference>
<gene>
    <name evidence="6" type="ORF">NOR51B_773</name>
</gene>
<keyword evidence="4" id="KW-0411">Iron-sulfur</keyword>
<evidence type="ECO:0000256" key="2">
    <source>
        <dbReference type="ARBA" id="ARBA00022723"/>
    </source>
</evidence>
<accession>B8KTT9</accession>
<sequence length="669" mass="71993">MNAKETLPAVCPLDCADTCSLQVSVQDGVIAAVRGSDTNPYTRGKICGKVARAMATQTHPSERLLTPLIRVGNDGADEFQPISWAAALDKIVDESQRIIDRWGAEAIAPLRYGGVMGKLAIGSMDRRFFHRLGATRVDSSPLCAGTLGAAWEALFGDAGGIDFAELAHSNLIVVWGNNITTCNLHVTTLIRQRQKEGAKLVVIDPKRTRIAKDADLHIPLLPGTDVVLAYAIAHQLAAHGGLDHDFIAEHTEGAQAFLDAAAHYPLERAAEMCGIDSALISTFAQLWRDCRPAGMTIGVAPERNRNGGAGLRAAMSLLALTGNIGPKGAGPCDVGGFYPVTSDALTRPELGPPVREINVMDIPRLVLEPGDETPLRGLFIYNHNPVAVHPEQDRMVEALRSSDVFVVGSDLSMTDSMACADLILPAASHFEYGDVYTAYGHRYLQRSKAVTEPAGESKSNMDLFRALAARFGFEEECFKDSDEKLAQDCFVDHDGEPAEKALNTALDMTPYAEPGLLRGTPTGTPSGKIELYSTALEERSGEGVPTFKPLPDQREFIVVSPASEQRVNSTYGGLPEQATDVRCEIHPEDADRFDISHDDPVMMTNALGSITLPASINPDVRRGTLFVPKGAWMPEVGKGKTINALIPGHKDSLVGGACYYDCSVDIRRG</sequence>
<keyword evidence="2" id="KW-0479">Metal-binding</keyword>
<dbReference type="Pfam" id="PF00384">
    <property type="entry name" value="Molybdopterin"/>
    <property type="match status" value="1"/>
</dbReference>
<dbReference type="InterPro" id="IPR006656">
    <property type="entry name" value="Mopterin_OxRdtase"/>
</dbReference>
<dbReference type="Gene3D" id="3.40.228.10">
    <property type="entry name" value="Dimethylsulfoxide Reductase, domain 2"/>
    <property type="match status" value="1"/>
</dbReference>
<dbReference type="RefSeq" id="WP_009019582.1">
    <property type="nucleotide sequence ID" value="NZ_DS999411.1"/>
</dbReference>